<reference evidence="1 2" key="2">
    <citation type="submission" date="2013-03" db="EMBL/GenBank/DDBJ databases">
        <title>Diversity in Clostridium botulinum.</title>
        <authorList>
            <person name="Timme R.E."/>
            <person name="Allard M."/>
            <person name="Luo Y."/>
            <person name="Strain E."/>
            <person name="Gonzalez-Escalona N."/>
            <person name="Brown E."/>
        </authorList>
    </citation>
    <scope>NUCLEOTIDE SEQUENCE [LARGE SCALE GENOMIC DNA]</scope>
    <source>
        <strain evidence="1 2">CFSAN001627</strain>
    </source>
</reference>
<dbReference type="EMBL" id="AMXI01000445">
    <property type="protein sequence ID" value="EKN42279.1"/>
    <property type="molecule type" value="Genomic_DNA"/>
</dbReference>
<dbReference type="Proteomes" id="UP000011944">
    <property type="component" value="Unassembled WGS sequence"/>
</dbReference>
<evidence type="ECO:0000313" key="1">
    <source>
        <dbReference type="EMBL" id="EKN42279.1"/>
    </source>
</evidence>
<name>M1ZXS7_CLOBO</name>
<gene>
    <name evidence="1" type="ORF">CFSAN001627_07827</name>
</gene>
<dbReference type="AlphaFoldDB" id="M1ZXS7"/>
<sequence>MEKWGWSENEVKNFLDLLKNDNMIIKTSNKKRLLKQ</sequence>
<proteinExistence type="predicted"/>
<accession>M1ZXS7</accession>
<comment type="caution">
    <text evidence="1">The sequence shown here is derived from an EMBL/GenBank/DDBJ whole genome shotgun (WGS) entry which is preliminary data.</text>
</comment>
<reference evidence="1 2" key="1">
    <citation type="submission" date="2012-10" db="EMBL/GenBank/DDBJ databases">
        <authorList>
            <person name="Strain E.A."/>
            <person name="Brown E."/>
            <person name="Allard M.W."/>
            <person name="Gonzalez-Escalona N."/>
            <person name="Timme R."/>
        </authorList>
    </citation>
    <scope>NUCLEOTIDE SEQUENCE [LARGE SCALE GENOMIC DNA]</scope>
    <source>
        <strain evidence="1 2">CFSAN001627</strain>
    </source>
</reference>
<evidence type="ECO:0000313" key="2">
    <source>
        <dbReference type="Proteomes" id="UP000011944"/>
    </source>
</evidence>
<dbReference type="PATRIC" id="fig|1232189.3.peg.1255"/>
<protein>
    <submittedName>
        <fullName evidence="1">Phage protein</fullName>
    </submittedName>
</protein>
<organism evidence="1 2">
    <name type="scientific">Clostridium botulinum CFSAN001627</name>
    <dbReference type="NCBI Taxonomy" id="1232189"/>
    <lineage>
        <taxon>Bacteria</taxon>
        <taxon>Bacillati</taxon>
        <taxon>Bacillota</taxon>
        <taxon>Clostridia</taxon>
        <taxon>Eubacteriales</taxon>
        <taxon>Clostridiaceae</taxon>
        <taxon>Clostridium</taxon>
    </lineage>
</organism>